<accession>A0ABU4AF48</accession>
<protein>
    <submittedName>
        <fullName evidence="1">Uncharacterized protein</fullName>
    </submittedName>
</protein>
<reference evidence="1 2" key="1">
    <citation type="submission" date="2023-10" db="EMBL/GenBank/DDBJ databases">
        <authorList>
            <person name="Venkata Ramana C."/>
            <person name="Sasikala C."/>
            <person name="Dhurka M."/>
        </authorList>
    </citation>
    <scope>NUCLEOTIDE SEQUENCE [LARGE SCALE GENOMIC DNA]</scope>
    <source>
        <strain evidence="1 2">KCTC 32151</strain>
    </source>
</reference>
<dbReference type="RefSeq" id="WP_317560173.1">
    <property type="nucleotide sequence ID" value="NZ_JAWLIP010000001.1"/>
</dbReference>
<name>A0ABU4AF48_9HYPH</name>
<keyword evidence="2" id="KW-1185">Reference proteome</keyword>
<organism evidence="1 2">
    <name type="scientific">Nitratireductor aquimarinus</name>
    <dbReference type="NCBI Taxonomy" id="889300"/>
    <lineage>
        <taxon>Bacteria</taxon>
        <taxon>Pseudomonadati</taxon>
        <taxon>Pseudomonadota</taxon>
        <taxon>Alphaproteobacteria</taxon>
        <taxon>Hyphomicrobiales</taxon>
        <taxon>Phyllobacteriaceae</taxon>
        <taxon>Nitratireductor</taxon>
    </lineage>
</organism>
<sequence>MVKGKLTIGEGKTASSWSADEVRSNFDEFLEAIASSGPHTIVDGEREFSIRLTRAPDTKVANAFLVAGGPLDNN</sequence>
<comment type="caution">
    <text evidence="1">The sequence shown here is derived from an EMBL/GenBank/DDBJ whole genome shotgun (WGS) entry which is preliminary data.</text>
</comment>
<dbReference type="EMBL" id="JAWLIP010000001">
    <property type="protein sequence ID" value="MDV6224849.1"/>
    <property type="molecule type" value="Genomic_DNA"/>
</dbReference>
<gene>
    <name evidence="1" type="ORF">R2G56_00995</name>
</gene>
<dbReference type="Proteomes" id="UP001185659">
    <property type="component" value="Unassembled WGS sequence"/>
</dbReference>
<proteinExistence type="predicted"/>
<evidence type="ECO:0000313" key="2">
    <source>
        <dbReference type="Proteomes" id="UP001185659"/>
    </source>
</evidence>
<evidence type="ECO:0000313" key="1">
    <source>
        <dbReference type="EMBL" id="MDV6224849.1"/>
    </source>
</evidence>